<dbReference type="Pfam" id="PF03279">
    <property type="entry name" value="Lip_A_acyltrans"/>
    <property type="match status" value="1"/>
</dbReference>
<gene>
    <name evidence="7" type="ORF">HOP12_12895</name>
</gene>
<keyword evidence="2" id="KW-1003">Cell membrane</keyword>
<dbReference type="InterPro" id="IPR004960">
    <property type="entry name" value="LipA_acyltrans"/>
</dbReference>
<evidence type="ECO:0000256" key="3">
    <source>
        <dbReference type="ARBA" id="ARBA00022519"/>
    </source>
</evidence>
<evidence type="ECO:0000256" key="2">
    <source>
        <dbReference type="ARBA" id="ARBA00022475"/>
    </source>
</evidence>
<dbReference type="PIRSF" id="PIRSF026649">
    <property type="entry name" value="MsbB"/>
    <property type="match status" value="1"/>
</dbReference>
<sequence>MKLSHRLESVALHGVASLARSLSHSQALGLGALLGSTVQSLGVRAKVARANLARAFPDAPAARRAAILTAHYRELGRVACEYPRLPELVRAPFGEVMAATRGVEHLDAAARDGRGAIILTAHYGAFEFGGAWIGQRHPTSFVVQGISNPSVDAWVTALRHRAGIGTLRLGESRGIVRALRENRFVAMLADQDARRAGVFVPFFGSPASTPRGPAALALRARVPLLMGWVTRRDDGRLELEILPKLEVPDPDAPDAVSRLTALHVALLEDRVRAAPEPWFWLHRRWKTPPPPLAEEK</sequence>
<evidence type="ECO:0000256" key="6">
    <source>
        <dbReference type="ARBA" id="ARBA00023315"/>
    </source>
</evidence>
<dbReference type="GO" id="GO:0009247">
    <property type="term" value="P:glycolipid biosynthetic process"/>
    <property type="evidence" value="ECO:0007669"/>
    <property type="project" value="UniProtKB-ARBA"/>
</dbReference>
<dbReference type="GO" id="GO:0016746">
    <property type="term" value="F:acyltransferase activity"/>
    <property type="evidence" value="ECO:0007669"/>
    <property type="project" value="UniProtKB-KW"/>
</dbReference>
<keyword evidence="4 7" id="KW-0808">Transferase</keyword>
<dbReference type="Proteomes" id="UP000580839">
    <property type="component" value="Unassembled WGS sequence"/>
</dbReference>
<evidence type="ECO:0000313" key="8">
    <source>
        <dbReference type="Proteomes" id="UP000580839"/>
    </source>
</evidence>
<keyword evidence="6 7" id="KW-0012">Acyltransferase</keyword>
<dbReference type="AlphaFoldDB" id="A0A849SMM7"/>
<keyword evidence="3" id="KW-0997">Cell inner membrane</keyword>
<evidence type="ECO:0000313" key="7">
    <source>
        <dbReference type="EMBL" id="NOT35043.1"/>
    </source>
</evidence>
<reference evidence="7 8" key="1">
    <citation type="submission" date="2020-04" db="EMBL/GenBank/DDBJ databases">
        <title>Metagenomic profiling of ammonia- and methane-oxidizing microorganisms in a Dutch drinking water treatment plant.</title>
        <authorList>
            <person name="Poghosyan L."/>
            <person name="Leucker S."/>
        </authorList>
    </citation>
    <scope>NUCLEOTIDE SEQUENCE [LARGE SCALE GENOMIC DNA]</scope>
    <source>
        <strain evidence="7">S-RSF-IL-03</strain>
    </source>
</reference>
<evidence type="ECO:0000256" key="4">
    <source>
        <dbReference type="ARBA" id="ARBA00022679"/>
    </source>
</evidence>
<evidence type="ECO:0000256" key="5">
    <source>
        <dbReference type="ARBA" id="ARBA00023136"/>
    </source>
</evidence>
<dbReference type="PANTHER" id="PTHR30606:SF10">
    <property type="entry name" value="PHOSPHATIDYLINOSITOL MANNOSIDE ACYLTRANSFERASE"/>
    <property type="match status" value="1"/>
</dbReference>
<dbReference type="GO" id="GO:0005886">
    <property type="term" value="C:plasma membrane"/>
    <property type="evidence" value="ECO:0007669"/>
    <property type="project" value="UniProtKB-SubCell"/>
</dbReference>
<proteinExistence type="predicted"/>
<accession>A0A849SMM7</accession>
<comment type="subcellular location">
    <subcellularLocation>
        <location evidence="1">Cell inner membrane</location>
    </subcellularLocation>
</comment>
<dbReference type="CDD" id="cd07984">
    <property type="entry name" value="LPLAT_LABLAT-like"/>
    <property type="match status" value="1"/>
</dbReference>
<comment type="caution">
    <text evidence="7">The sequence shown here is derived from an EMBL/GenBank/DDBJ whole genome shotgun (WGS) entry which is preliminary data.</text>
</comment>
<dbReference type="PANTHER" id="PTHR30606">
    <property type="entry name" value="LIPID A BIOSYNTHESIS LAUROYL ACYLTRANSFERASE"/>
    <property type="match status" value="1"/>
</dbReference>
<dbReference type="EMBL" id="JABFRW010000167">
    <property type="protein sequence ID" value="NOT35043.1"/>
    <property type="molecule type" value="Genomic_DNA"/>
</dbReference>
<evidence type="ECO:0000256" key="1">
    <source>
        <dbReference type="ARBA" id="ARBA00004533"/>
    </source>
</evidence>
<organism evidence="7 8">
    <name type="scientific">Eiseniibacteriota bacterium</name>
    <dbReference type="NCBI Taxonomy" id="2212470"/>
    <lineage>
        <taxon>Bacteria</taxon>
        <taxon>Candidatus Eiseniibacteriota</taxon>
    </lineage>
</organism>
<name>A0A849SMM7_UNCEI</name>
<keyword evidence="5" id="KW-0472">Membrane</keyword>
<protein>
    <submittedName>
        <fullName evidence="7">Lysophospholipid acyltransferase family protein</fullName>
    </submittedName>
</protein>